<keyword evidence="13 19" id="KW-0408">Iron</keyword>
<protein>
    <recommendedName>
        <fullName evidence="19">Electron transfer flavoprotein-ubiquinone oxidoreductase</fullName>
        <shortName evidence="19">ETF-QO</shortName>
        <ecNumber evidence="19">1.5.5.1</ecNumber>
    </recommendedName>
</protein>
<evidence type="ECO:0000256" key="13">
    <source>
        <dbReference type="ARBA" id="ARBA00023004"/>
    </source>
</evidence>
<evidence type="ECO:0000256" key="15">
    <source>
        <dbReference type="ARBA" id="ARBA00023075"/>
    </source>
</evidence>
<reference evidence="22" key="1">
    <citation type="submission" date="2018-06" db="EMBL/GenBank/DDBJ databases">
        <authorList>
            <person name="Guldener U."/>
        </authorList>
    </citation>
    <scope>NUCLEOTIDE SEQUENCE [LARGE SCALE GENOMIC DNA]</scope>
    <source>
        <strain evidence="22">UTAD17</strain>
    </source>
</reference>
<dbReference type="Pfam" id="PF21162">
    <property type="entry name" value="ETFQO_UQ-bd"/>
    <property type="match status" value="1"/>
</dbReference>
<comment type="catalytic activity">
    <reaction evidence="18 19">
        <text>a ubiquinone + reduced [electron-transfer flavoprotein] = a ubiquinol + oxidized [electron-transfer flavoprotein] + H(+)</text>
        <dbReference type="Rhea" id="RHEA:24052"/>
        <dbReference type="Rhea" id="RHEA-COMP:9565"/>
        <dbReference type="Rhea" id="RHEA-COMP:9566"/>
        <dbReference type="Rhea" id="RHEA-COMP:10685"/>
        <dbReference type="Rhea" id="RHEA-COMP:10686"/>
        <dbReference type="ChEBI" id="CHEBI:15378"/>
        <dbReference type="ChEBI" id="CHEBI:16389"/>
        <dbReference type="ChEBI" id="CHEBI:17976"/>
        <dbReference type="ChEBI" id="CHEBI:57692"/>
        <dbReference type="ChEBI" id="CHEBI:58307"/>
        <dbReference type="EC" id="1.5.5.1"/>
    </reaction>
</comment>
<dbReference type="InterPro" id="IPR036188">
    <property type="entry name" value="FAD/NAD-bd_sf"/>
</dbReference>
<evidence type="ECO:0000256" key="17">
    <source>
        <dbReference type="ARBA" id="ARBA00023136"/>
    </source>
</evidence>
<evidence type="ECO:0000256" key="9">
    <source>
        <dbReference type="ARBA" id="ARBA00022827"/>
    </source>
</evidence>
<comment type="similarity">
    <text evidence="4">Belongs to the ETF-QO/FixC family.</text>
</comment>
<dbReference type="GO" id="GO:0051539">
    <property type="term" value="F:4 iron, 4 sulfur cluster binding"/>
    <property type="evidence" value="ECO:0007669"/>
    <property type="project" value="UniProtKB-UniRule"/>
</dbReference>
<dbReference type="EMBL" id="UFAJ01000613">
    <property type="protein sequence ID" value="SSD61226.1"/>
    <property type="molecule type" value="Genomic_DNA"/>
</dbReference>
<dbReference type="AlphaFoldDB" id="A0A376B976"/>
<keyword evidence="11 19" id="KW-0249">Electron transport</keyword>
<dbReference type="GO" id="GO:0004174">
    <property type="term" value="F:electron-transferring-flavoprotein dehydrogenase activity"/>
    <property type="evidence" value="ECO:0007669"/>
    <property type="project" value="UniProtKB-UniRule"/>
</dbReference>
<dbReference type="InterPro" id="IPR017896">
    <property type="entry name" value="4Fe4S_Fe-S-bd"/>
</dbReference>
<dbReference type="Proteomes" id="UP000262825">
    <property type="component" value="Unassembled WGS sequence"/>
</dbReference>
<dbReference type="VEuPathDB" id="FungiDB:SCODWIG_02987"/>
<gene>
    <name evidence="21" type="ORF">SCODWIG_02987</name>
</gene>
<evidence type="ECO:0000256" key="16">
    <source>
        <dbReference type="ARBA" id="ARBA00023128"/>
    </source>
</evidence>
<evidence type="ECO:0000256" key="6">
    <source>
        <dbReference type="ARBA" id="ARBA00022630"/>
    </source>
</evidence>
<dbReference type="PRINTS" id="PR00420">
    <property type="entry name" value="RNGMNOXGNASE"/>
</dbReference>
<evidence type="ECO:0000256" key="18">
    <source>
        <dbReference type="ARBA" id="ARBA00052682"/>
    </source>
</evidence>
<dbReference type="EC" id="1.5.5.1" evidence="19"/>
<dbReference type="Pfam" id="PF13450">
    <property type="entry name" value="NAD_binding_8"/>
    <property type="match status" value="1"/>
</dbReference>
<sequence>MILRTLKNKQRTQIKYIKTLLKTNKSTPFYRALTSCTLNCLNKESHHAISSIGIKNGVKTFSTKSYLSKSSETPFNKLTPEQQELLIEERAVDLVDVCIVGGGPAGLATAIKLKQLDAETQKLRVVVLEKASDFGGHSVSGVILEPKALKELFPEEANNNATGIPLPEHLVTKVQHEQLRYLLDSFGASIPVPEPPQMVNKGKNFIASLSQVTKYLSEKAEELGVETYPGISVSELIYDKSGEKVIGVATRDMGIGKNGEPKDSFERGMEFHARQVVLAEGCHGSLTKQAIKKFDLRSKCDQQSYGLGVKEVWEVSPEKFKKGFIAHTMGYPLTNDVYGGGFMYHFGENLVAVGLVVGLDYKNPYVSPYKEFQKMKQHSYYKSVLEGGKCIAYGARALNEGGFQAVPKLYFPGGLLVGASAGFMNVPKIKGTHTAIKSGMLAAEEIYKVISKLPQLKTEDEEVEEEVDNSAASEEVIYSLDNEPTITLTSYESAFKNSWIYKELYEVRNIRPSFNTGIGCYLGMCYSGLDALILKGRTPWTFHFHKGGDGKITKLAKEYSPINYPKPDGKISFDIATSVSRTGTYHAEDERCHLRVPDQDLQKHAEISYPKYKGIEQKFCPAGVYEYVEDPESPIGVKFQINSQNCIHCKTCDIKVPTQDINWEVPEGGDGPKYTIT</sequence>
<evidence type="ECO:0000259" key="20">
    <source>
        <dbReference type="PROSITE" id="PS51379"/>
    </source>
</evidence>
<evidence type="ECO:0000256" key="3">
    <source>
        <dbReference type="ARBA" id="ARBA00004273"/>
    </source>
</evidence>
<dbReference type="InterPro" id="IPR040156">
    <property type="entry name" value="ETF-QO"/>
</dbReference>
<evidence type="ECO:0000313" key="21">
    <source>
        <dbReference type="EMBL" id="SSD61226.1"/>
    </source>
</evidence>
<keyword evidence="17" id="KW-0472">Membrane</keyword>
<keyword evidence="15 19" id="KW-0830">Ubiquinone</keyword>
<evidence type="ECO:0000256" key="5">
    <source>
        <dbReference type="ARBA" id="ARBA00022448"/>
    </source>
</evidence>
<keyword evidence="22" id="KW-1185">Reference proteome</keyword>
<dbReference type="FunFam" id="3.30.70.20:FF:000015">
    <property type="entry name" value="Electron transfer flavoprotein-ubiquinone oxidoreductase"/>
    <property type="match status" value="1"/>
</dbReference>
<dbReference type="SUPFAM" id="SSF54373">
    <property type="entry name" value="FAD-linked reductases, C-terminal domain"/>
    <property type="match status" value="1"/>
</dbReference>
<evidence type="ECO:0000256" key="19">
    <source>
        <dbReference type="RuleBase" id="RU366068"/>
    </source>
</evidence>
<dbReference type="Pfam" id="PF05187">
    <property type="entry name" value="Fer4_ETF_QO"/>
    <property type="match status" value="1"/>
</dbReference>
<dbReference type="Gene3D" id="3.50.50.60">
    <property type="entry name" value="FAD/NAD(P)-binding domain"/>
    <property type="match status" value="1"/>
</dbReference>
<keyword evidence="8" id="KW-0999">Mitochondrion inner membrane</keyword>
<dbReference type="Gene3D" id="3.30.70.20">
    <property type="match status" value="1"/>
</dbReference>
<dbReference type="SUPFAM" id="SSF51905">
    <property type="entry name" value="FAD/NAD(P)-binding domain"/>
    <property type="match status" value="1"/>
</dbReference>
<dbReference type="Gene3D" id="3.30.9.90">
    <property type="match status" value="1"/>
</dbReference>
<evidence type="ECO:0000313" key="22">
    <source>
        <dbReference type="Proteomes" id="UP000262825"/>
    </source>
</evidence>
<dbReference type="PANTHER" id="PTHR10617">
    <property type="entry name" value="ELECTRON TRANSFER FLAVOPROTEIN-UBIQUINONE OXIDOREDUCTASE"/>
    <property type="match status" value="1"/>
</dbReference>
<evidence type="ECO:0000256" key="12">
    <source>
        <dbReference type="ARBA" id="ARBA00023002"/>
    </source>
</evidence>
<keyword evidence="5 19" id="KW-0813">Transport</keyword>
<comment type="cofactor">
    <cofactor evidence="19">
        <name>[4Fe-4S] cluster</name>
        <dbReference type="ChEBI" id="CHEBI:49883"/>
    </cofactor>
    <text evidence="19">Binds 1 [4Fe-4S] cluster.</text>
</comment>
<evidence type="ECO:0000256" key="4">
    <source>
        <dbReference type="ARBA" id="ARBA00006796"/>
    </source>
</evidence>
<keyword evidence="9 19" id="KW-0274">FAD</keyword>
<evidence type="ECO:0000256" key="8">
    <source>
        <dbReference type="ARBA" id="ARBA00022792"/>
    </source>
</evidence>
<comment type="cofactor">
    <cofactor evidence="1 19">
        <name>FAD</name>
        <dbReference type="ChEBI" id="CHEBI:57692"/>
    </cofactor>
</comment>
<dbReference type="InterPro" id="IPR049398">
    <property type="entry name" value="ETF-QO/FixC_UQ-bd"/>
</dbReference>
<keyword evidence="16" id="KW-0496">Mitochondrion</keyword>
<dbReference type="InterPro" id="IPR007859">
    <property type="entry name" value="ETF-QO/FixX_C"/>
</dbReference>
<evidence type="ECO:0000256" key="10">
    <source>
        <dbReference type="ARBA" id="ARBA00022946"/>
    </source>
</evidence>
<comment type="subcellular location">
    <subcellularLocation>
        <location evidence="3">Mitochondrion inner membrane</location>
    </subcellularLocation>
</comment>
<evidence type="ECO:0000256" key="14">
    <source>
        <dbReference type="ARBA" id="ARBA00023014"/>
    </source>
</evidence>
<dbReference type="GO" id="GO:0005743">
    <property type="term" value="C:mitochondrial inner membrane"/>
    <property type="evidence" value="ECO:0007669"/>
    <property type="project" value="UniProtKB-SubCell"/>
</dbReference>
<evidence type="ECO:0000256" key="7">
    <source>
        <dbReference type="ARBA" id="ARBA00022723"/>
    </source>
</evidence>
<dbReference type="PROSITE" id="PS51379">
    <property type="entry name" value="4FE4S_FER_2"/>
    <property type="match status" value="1"/>
</dbReference>
<accession>A0A376B976</accession>
<evidence type="ECO:0000256" key="2">
    <source>
        <dbReference type="ARBA" id="ARBA00002819"/>
    </source>
</evidence>
<keyword evidence="14 19" id="KW-0411">Iron-sulfur</keyword>
<feature type="domain" description="4Fe-4S ferredoxin-type" evidence="20">
    <location>
        <begin position="637"/>
        <end position="666"/>
    </location>
</feature>
<keyword evidence="12 19" id="KW-0560">Oxidoreductase</keyword>
<keyword evidence="10" id="KW-0809">Transit peptide</keyword>
<keyword evidence="7 19" id="KW-0479">Metal-binding</keyword>
<comment type="function">
    <text evidence="2 19">Accepts electrons from ETF and reduces ubiquinone.</text>
</comment>
<dbReference type="SUPFAM" id="SSF54862">
    <property type="entry name" value="4Fe-4S ferredoxins"/>
    <property type="match status" value="1"/>
</dbReference>
<name>A0A376B976_9ASCO</name>
<organism evidence="21 22">
    <name type="scientific">Saccharomycodes ludwigii</name>
    <dbReference type="NCBI Taxonomy" id="36035"/>
    <lineage>
        <taxon>Eukaryota</taxon>
        <taxon>Fungi</taxon>
        <taxon>Dikarya</taxon>
        <taxon>Ascomycota</taxon>
        <taxon>Saccharomycotina</taxon>
        <taxon>Saccharomycetes</taxon>
        <taxon>Saccharomycodales</taxon>
        <taxon>Saccharomycodaceae</taxon>
        <taxon>Saccharomycodes</taxon>
    </lineage>
</organism>
<keyword evidence="6 19" id="KW-0285">Flavoprotein</keyword>
<proteinExistence type="inferred from homology"/>
<dbReference type="GO" id="GO:0046872">
    <property type="term" value="F:metal ion binding"/>
    <property type="evidence" value="ECO:0007669"/>
    <property type="project" value="UniProtKB-KW"/>
</dbReference>
<dbReference type="PANTHER" id="PTHR10617:SF107">
    <property type="entry name" value="ELECTRON TRANSFER FLAVOPROTEIN-UBIQUINONE OXIDOREDUCTASE, MITOCHONDRIAL"/>
    <property type="match status" value="1"/>
</dbReference>
<evidence type="ECO:0000256" key="1">
    <source>
        <dbReference type="ARBA" id="ARBA00001974"/>
    </source>
</evidence>
<evidence type="ECO:0000256" key="11">
    <source>
        <dbReference type="ARBA" id="ARBA00022982"/>
    </source>
</evidence>